<feature type="transmembrane region" description="Helical" evidence="6">
    <location>
        <begin position="364"/>
        <end position="388"/>
    </location>
</feature>
<keyword evidence="8" id="KW-1185">Reference proteome</keyword>
<gene>
    <name evidence="7" type="ORF">GRH90_03420</name>
</gene>
<keyword evidence="3 6" id="KW-0812">Transmembrane</keyword>
<keyword evidence="2" id="KW-1003">Cell membrane</keyword>
<feature type="transmembrane region" description="Helical" evidence="6">
    <location>
        <begin position="292"/>
        <end position="314"/>
    </location>
</feature>
<evidence type="ECO:0000313" key="7">
    <source>
        <dbReference type="EMBL" id="NDL61812.1"/>
    </source>
</evidence>
<protein>
    <submittedName>
        <fullName evidence="7">YfcC family protein</fullName>
    </submittedName>
</protein>
<dbReference type="InterPro" id="IPR018385">
    <property type="entry name" value="C4_dicarb_anaerob_car-like"/>
</dbReference>
<feature type="transmembrane region" description="Helical" evidence="6">
    <location>
        <begin position="195"/>
        <end position="212"/>
    </location>
</feature>
<feature type="transmembrane region" description="Helical" evidence="6">
    <location>
        <begin position="400"/>
        <end position="423"/>
    </location>
</feature>
<dbReference type="RefSeq" id="WP_162364492.1">
    <property type="nucleotide sequence ID" value="NZ_WUBS01000002.1"/>
</dbReference>
<organism evidence="7 8">
    <name type="scientific">Acerihabitans arboris</name>
    <dbReference type="NCBI Taxonomy" id="2691583"/>
    <lineage>
        <taxon>Bacteria</taxon>
        <taxon>Pseudomonadati</taxon>
        <taxon>Pseudomonadota</taxon>
        <taxon>Gammaproteobacteria</taxon>
        <taxon>Enterobacterales</taxon>
        <taxon>Pectobacteriaceae</taxon>
        <taxon>Acerihabitans</taxon>
    </lineage>
</organism>
<evidence type="ECO:0000256" key="3">
    <source>
        <dbReference type="ARBA" id="ARBA00022692"/>
    </source>
</evidence>
<feature type="transmembrane region" description="Helical" evidence="6">
    <location>
        <begin position="454"/>
        <end position="480"/>
    </location>
</feature>
<dbReference type="GO" id="GO:0005886">
    <property type="term" value="C:plasma membrane"/>
    <property type="evidence" value="ECO:0007669"/>
    <property type="project" value="UniProtKB-SubCell"/>
</dbReference>
<comment type="caution">
    <text evidence="7">The sequence shown here is derived from an EMBL/GenBank/DDBJ whole genome shotgun (WGS) entry which is preliminary data.</text>
</comment>
<dbReference type="EMBL" id="WUBS01000002">
    <property type="protein sequence ID" value="NDL61812.1"/>
    <property type="molecule type" value="Genomic_DNA"/>
</dbReference>
<reference evidence="7 8" key="2">
    <citation type="submission" date="2020-02" db="EMBL/GenBank/DDBJ databases">
        <title>The new genus of Enterobacteriales.</title>
        <authorList>
            <person name="Kim I.S."/>
        </authorList>
    </citation>
    <scope>NUCLEOTIDE SEQUENCE [LARGE SCALE GENOMIC DNA]</scope>
    <source>
        <strain evidence="7 8">SAP-6</strain>
    </source>
</reference>
<feature type="transmembrane region" description="Helical" evidence="6">
    <location>
        <begin position="430"/>
        <end position="448"/>
    </location>
</feature>
<accession>A0A845SEH5</accession>
<keyword evidence="4 6" id="KW-1133">Transmembrane helix</keyword>
<dbReference type="PANTHER" id="PTHR43652:SF6">
    <property type="entry name" value="ARGININE REPRESSOR"/>
    <property type="match status" value="1"/>
</dbReference>
<comment type="subcellular location">
    <subcellularLocation>
        <location evidence="1">Cell membrane</location>
        <topology evidence="1">Multi-pass membrane protein</topology>
    </subcellularLocation>
</comment>
<evidence type="ECO:0000256" key="4">
    <source>
        <dbReference type="ARBA" id="ARBA00022989"/>
    </source>
</evidence>
<keyword evidence="5 6" id="KW-0472">Membrane</keyword>
<dbReference type="Proteomes" id="UP000461443">
    <property type="component" value="Unassembled WGS sequence"/>
</dbReference>
<feature type="transmembrane region" description="Helical" evidence="6">
    <location>
        <begin position="151"/>
        <end position="169"/>
    </location>
</feature>
<feature type="transmembrane region" description="Helical" evidence="6">
    <location>
        <begin position="175"/>
        <end position="190"/>
    </location>
</feature>
<evidence type="ECO:0000256" key="1">
    <source>
        <dbReference type="ARBA" id="ARBA00004651"/>
    </source>
</evidence>
<feature type="transmembrane region" description="Helical" evidence="6">
    <location>
        <begin position="32"/>
        <end position="54"/>
    </location>
</feature>
<feature type="transmembrane region" description="Helical" evidence="6">
    <location>
        <begin position="232"/>
        <end position="254"/>
    </location>
</feature>
<dbReference type="AlphaFoldDB" id="A0A845SEH5"/>
<proteinExistence type="predicted"/>
<name>A0A845SEH5_9GAMM</name>
<reference evidence="7 8" key="1">
    <citation type="submission" date="2019-12" db="EMBL/GenBank/DDBJ databases">
        <authorList>
            <person name="Lee S.D."/>
        </authorList>
    </citation>
    <scope>NUCLEOTIDE SEQUENCE [LARGE SCALE GENOMIC DNA]</scope>
    <source>
        <strain evidence="7 8">SAP-6</strain>
    </source>
</reference>
<dbReference type="PANTHER" id="PTHR43652">
    <property type="entry name" value="BASIC AMINO ACID ANTIPORTER YFCC-RELATED"/>
    <property type="match status" value="1"/>
</dbReference>
<feature type="transmembrane region" description="Helical" evidence="6">
    <location>
        <begin position="334"/>
        <end position="352"/>
    </location>
</feature>
<sequence length="513" mass="53195">MSTSEKHLPGQATTAQSAAVAAPKTVRFPSTYAVLLAITLVVWALTFVIPSGKYQLADGKPVAGSYQHIDNLRSFGAKLLDLFLAPVNGLYGMVNAESGHVGPYESGGMFGAIGVFFFVLAIGAFVNTTLRTGAIDAGIGRVAARFKQRGALLISIVMLLIAIGGSTFGMGEETLGFYAILIPLLLSLGYDRLTAVGVILVGSVVGNMNSTVNPFMTGAASAGANIPLGQGIGLRAVMFIVLTAVAVGYVLRYARRVKRDPSRSPVGISAGDALLAAACDQNLAPMTGAQKAVMACFAGTFVFMIFALVPWAQVIVAPDAASYPWQLDWYFPELTALFFLMALAIGLVGGLYGETLVAAMIGGIADFMGAALVILLARGITVIMHNAFITDTVLHSVESLIGGTASSVFSVVMMLVIMPLSFLVPSSSGLATLAMPVLAPMADFAGVGREVVVTAFQCAVGIVALVTPTSAIVMSGLALAKVSYSKYLLWVLPLLAVLLVIAALFLALAASLP</sequence>
<evidence type="ECO:0000313" key="8">
    <source>
        <dbReference type="Proteomes" id="UP000461443"/>
    </source>
</evidence>
<evidence type="ECO:0000256" key="6">
    <source>
        <dbReference type="SAM" id="Phobius"/>
    </source>
</evidence>
<evidence type="ECO:0000256" key="5">
    <source>
        <dbReference type="ARBA" id="ARBA00023136"/>
    </source>
</evidence>
<feature type="transmembrane region" description="Helical" evidence="6">
    <location>
        <begin position="487"/>
        <end position="510"/>
    </location>
</feature>
<dbReference type="Pfam" id="PF03606">
    <property type="entry name" value="DcuC"/>
    <property type="match status" value="1"/>
</dbReference>
<dbReference type="InterPro" id="IPR051679">
    <property type="entry name" value="DASS-Related_Transporters"/>
</dbReference>
<feature type="transmembrane region" description="Helical" evidence="6">
    <location>
        <begin position="106"/>
        <end position="130"/>
    </location>
</feature>
<evidence type="ECO:0000256" key="2">
    <source>
        <dbReference type="ARBA" id="ARBA00022475"/>
    </source>
</evidence>